<dbReference type="InterPro" id="IPR022791">
    <property type="entry name" value="L-PG_synthase/AglD"/>
</dbReference>
<evidence type="ECO:0000256" key="6">
    <source>
        <dbReference type="SAM" id="Phobius"/>
    </source>
</evidence>
<keyword evidence="4 6" id="KW-1133">Transmembrane helix</keyword>
<proteinExistence type="predicted"/>
<keyword evidence="2" id="KW-1003">Cell membrane</keyword>
<comment type="subcellular location">
    <subcellularLocation>
        <location evidence="1">Cell membrane</location>
        <topology evidence="1">Multi-pass membrane protein</topology>
    </subcellularLocation>
</comment>
<dbReference type="NCBIfam" id="TIGR00374">
    <property type="entry name" value="flippase-like domain"/>
    <property type="match status" value="1"/>
</dbReference>
<evidence type="ECO:0000313" key="7">
    <source>
        <dbReference type="EMBL" id="AEI89095.1"/>
    </source>
</evidence>
<evidence type="ECO:0000256" key="3">
    <source>
        <dbReference type="ARBA" id="ARBA00022692"/>
    </source>
</evidence>
<dbReference type="HOGENOM" id="CLU_048072_2_2_5"/>
<evidence type="ECO:0000313" key="8">
    <source>
        <dbReference type="Proteomes" id="UP000006639"/>
    </source>
</evidence>
<protein>
    <submittedName>
        <fullName evidence="7">Uncharacterized protein conserved in bacteria</fullName>
    </submittedName>
</protein>
<keyword evidence="3 6" id="KW-0812">Transmembrane</keyword>
<dbReference type="Proteomes" id="UP000006639">
    <property type="component" value="Chromosome"/>
</dbReference>
<keyword evidence="8" id="KW-1185">Reference proteome</keyword>
<dbReference type="AlphaFoldDB" id="F7XWP6"/>
<feature type="transmembrane region" description="Helical" evidence="6">
    <location>
        <begin position="259"/>
        <end position="281"/>
    </location>
</feature>
<dbReference type="Pfam" id="PF03706">
    <property type="entry name" value="LPG_synthase_TM"/>
    <property type="match status" value="1"/>
</dbReference>
<dbReference type="PANTHER" id="PTHR40277">
    <property type="entry name" value="BLL5419 PROTEIN"/>
    <property type="match status" value="1"/>
</dbReference>
<evidence type="ECO:0000256" key="1">
    <source>
        <dbReference type="ARBA" id="ARBA00004651"/>
    </source>
</evidence>
<dbReference type="GO" id="GO:0005886">
    <property type="term" value="C:plasma membrane"/>
    <property type="evidence" value="ECO:0007669"/>
    <property type="project" value="UniProtKB-SubCell"/>
</dbReference>
<name>F7XWP6_MIDMI</name>
<feature type="transmembrane region" description="Helical" evidence="6">
    <location>
        <begin position="41"/>
        <end position="60"/>
    </location>
</feature>
<dbReference type="KEGG" id="mmn:midi_00805"/>
<feature type="transmembrane region" description="Helical" evidence="6">
    <location>
        <begin position="216"/>
        <end position="238"/>
    </location>
</feature>
<feature type="transmembrane region" description="Helical" evidence="6">
    <location>
        <begin position="182"/>
        <end position="204"/>
    </location>
</feature>
<dbReference type="EMBL" id="CP002130">
    <property type="protein sequence ID" value="AEI89095.1"/>
    <property type="molecule type" value="Genomic_DNA"/>
</dbReference>
<feature type="transmembrane region" description="Helical" evidence="6">
    <location>
        <begin position="150"/>
        <end position="170"/>
    </location>
</feature>
<sequence length="299" mass="33270">MLTNKMLLVIAKLTFTTLLIGIVTKQLDYQEALIKLKSNNLYLVLLAFLIQNLSLISSSLRSKIYLQAANISLPSLKNLSLYYVGTFYNNFLPGGVGGDSYKVYLLSKYYSTSKLTLLKIFFCERVHGVFALIYLAFCITYFSDFYSVPYLNYLIIASVILGLPAYLVFAKIVLKDSCAIKALPLSFLTQSLQIIFIYTIIVSFNKGLTLKIIADYAVIFSIASVLSILPITVGGIGIREITFIWAAELLPVLDKELGILIASISFLISLISSLTGGLFIFHNHSRGLNSEKFAKWLPS</sequence>
<keyword evidence="5 6" id="KW-0472">Membrane</keyword>
<feature type="transmembrane region" description="Helical" evidence="6">
    <location>
        <begin position="126"/>
        <end position="144"/>
    </location>
</feature>
<evidence type="ECO:0000256" key="2">
    <source>
        <dbReference type="ARBA" id="ARBA00022475"/>
    </source>
</evidence>
<dbReference type="OrthoDB" id="9788795at2"/>
<organism evidence="7 8">
    <name type="scientific">Midichloria mitochondrii (strain IricVA)</name>
    <dbReference type="NCBI Taxonomy" id="696127"/>
    <lineage>
        <taxon>Bacteria</taxon>
        <taxon>Pseudomonadati</taxon>
        <taxon>Pseudomonadota</taxon>
        <taxon>Alphaproteobacteria</taxon>
        <taxon>Rickettsiales</taxon>
        <taxon>Candidatus Midichloriaceae</taxon>
        <taxon>Candidatus Midichloria</taxon>
    </lineage>
</organism>
<dbReference type="RefSeq" id="WP_013951297.1">
    <property type="nucleotide sequence ID" value="NC_015722.1"/>
</dbReference>
<evidence type="ECO:0000256" key="5">
    <source>
        <dbReference type="ARBA" id="ARBA00023136"/>
    </source>
</evidence>
<gene>
    <name evidence="7" type="ordered locus">midi_00805</name>
</gene>
<accession>F7XWP6</accession>
<reference evidence="7 8" key="1">
    <citation type="journal article" date="2011" name="Mol. Biol. Evol.">
        <title>Phylogenomic evidence for the presence of a flagellum and cbb3 oxidase in the free-living mitochondrial ancestor.</title>
        <authorList>
            <person name="Sassera D."/>
            <person name="Lo N."/>
            <person name="Epis S."/>
            <person name="D'Auria G."/>
            <person name="Montagna M."/>
            <person name="Comandatore F."/>
            <person name="Horner D."/>
            <person name="Pereto J."/>
            <person name="Luciano A.M."/>
            <person name="Franciosi F."/>
            <person name="Ferri E."/>
            <person name="Crotti E."/>
            <person name="Bazzocchi C."/>
            <person name="Daffonchio D."/>
            <person name="Sacchi L."/>
            <person name="Moya A."/>
            <person name="Latorre A."/>
            <person name="Bandi C."/>
        </authorList>
    </citation>
    <scope>NUCLEOTIDE SEQUENCE [LARGE SCALE GENOMIC DNA]</scope>
    <source>
        <strain evidence="7 8">IricVA</strain>
    </source>
</reference>
<dbReference type="STRING" id="696127.midi_00805"/>
<evidence type="ECO:0000256" key="4">
    <source>
        <dbReference type="ARBA" id="ARBA00022989"/>
    </source>
</evidence>
<dbReference type="PANTHER" id="PTHR40277:SF1">
    <property type="entry name" value="BLL5419 PROTEIN"/>
    <property type="match status" value="1"/>
</dbReference>